<feature type="compositionally biased region" description="Acidic residues" evidence="1">
    <location>
        <begin position="61"/>
        <end position="98"/>
    </location>
</feature>
<evidence type="ECO:0000256" key="1">
    <source>
        <dbReference type="SAM" id="MobiDB-lite"/>
    </source>
</evidence>
<protein>
    <submittedName>
        <fullName evidence="2">Uncharacterized protein</fullName>
    </submittedName>
</protein>
<keyword evidence="3" id="KW-1185">Reference proteome</keyword>
<feature type="region of interest" description="Disordered" evidence="1">
    <location>
        <begin position="58"/>
        <end position="100"/>
    </location>
</feature>
<dbReference type="EMBL" id="JAPZBR010000002">
    <property type="protein sequence ID" value="KAJ5361732.1"/>
    <property type="molecule type" value="Genomic_DNA"/>
</dbReference>
<sequence>MIGRVLDSDDTLLSGGLVELASPEVEVVDGAGVEDAGVDELGVEDSVGDVLGVEVSSVEDAGVEDAGVDEVGAEDDGAEDDGAEDDGAEDDGAEDDETLGGVVLGFPVGITAVEVADPKEEEDPMAAVELPTVGQTLEVLGLASLEGPIELVGSTEDDGMDEVDGFGI</sequence>
<organism evidence="2 3">
    <name type="scientific">Penicillium brevicompactum</name>
    <dbReference type="NCBI Taxonomy" id="5074"/>
    <lineage>
        <taxon>Eukaryota</taxon>
        <taxon>Fungi</taxon>
        <taxon>Dikarya</taxon>
        <taxon>Ascomycota</taxon>
        <taxon>Pezizomycotina</taxon>
        <taxon>Eurotiomycetes</taxon>
        <taxon>Eurotiomycetidae</taxon>
        <taxon>Eurotiales</taxon>
        <taxon>Aspergillaceae</taxon>
        <taxon>Penicillium</taxon>
    </lineage>
</organism>
<dbReference type="AlphaFoldDB" id="A0A9W9RK45"/>
<proteinExistence type="predicted"/>
<gene>
    <name evidence="2" type="ORF">N7541_002576</name>
</gene>
<comment type="caution">
    <text evidence="2">The sequence shown here is derived from an EMBL/GenBank/DDBJ whole genome shotgun (WGS) entry which is preliminary data.</text>
</comment>
<evidence type="ECO:0000313" key="2">
    <source>
        <dbReference type="EMBL" id="KAJ5361732.1"/>
    </source>
</evidence>
<reference evidence="2" key="2">
    <citation type="journal article" date="2023" name="IMA Fungus">
        <title>Comparative genomic study of the Penicillium genus elucidates a diverse pangenome and 15 lateral gene transfer events.</title>
        <authorList>
            <person name="Petersen C."/>
            <person name="Sorensen T."/>
            <person name="Nielsen M.R."/>
            <person name="Sondergaard T.E."/>
            <person name="Sorensen J.L."/>
            <person name="Fitzpatrick D.A."/>
            <person name="Frisvad J.C."/>
            <person name="Nielsen K.L."/>
        </authorList>
    </citation>
    <scope>NUCLEOTIDE SEQUENCE</scope>
    <source>
        <strain evidence="2">IBT 35675</strain>
    </source>
</reference>
<evidence type="ECO:0000313" key="3">
    <source>
        <dbReference type="Proteomes" id="UP001148299"/>
    </source>
</evidence>
<accession>A0A9W9RK45</accession>
<dbReference type="Proteomes" id="UP001148299">
    <property type="component" value="Unassembled WGS sequence"/>
</dbReference>
<name>A0A9W9RK45_PENBR</name>
<reference evidence="2" key="1">
    <citation type="submission" date="2022-12" db="EMBL/GenBank/DDBJ databases">
        <authorList>
            <person name="Petersen C."/>
        </authorList>
    </citation>
    <scope>NUCLEOTIDE SEQUENCE</scope>
    <source>
        <strain evidence="2">IBT 35675</strain>
    </source>
</reference>